<feature type="region of interest" description="Disordered" evidence="18">
    <location>
        <begin position="1215"/>
        <end position="1286"/>
    </location>
</feature>
<feature type="domain" description="RH1" evidence="20">
    <location>
        <begin position="17"/>
        <end position="105"/>
    </location>
</feature>
<feature type="compositionally biased region" description="Basic and acidic residues" evidence="18">
    <location>
        <begin position="375"/>
        <end position="391"/>
    </location>
</feature>
<protein>
    <recommendedName>
        <fullName evidence="15">RILP-like protein 2</fullName>
    </recommendedName>
</protein>
<dbReference type="InterPro" id="IPR034744">
    <property type="entry name" value="RH2"/>
</dbReference>
<dbReference type="InterPro" id="IPR042635">
    <property type="entry name" value="MEGF10/SREC1/2-like"/>
</dbReference>
<dbReference type="Pfam" id="PF11461">
    <property type="entry name" value="RILP"/>
    <property type="match status" value="1"/>
</dbReference>
<feature type="domain" description="RH2" evidence="21">
    <location>
        <begin position="290"/>
        <end position="366"/>
    </location>
</feature>
<evidence type="ECO:0000256" key="11">
    <source>
        <dbReference type="ARBA" id="ARBA00023069"/>
    </source>
</evidence>
<dbReference type="GO" id="GO:0005929">
    <property type="term" value="C:cilium"/>
    <property type="evidence" value="ECO:0007669"/>
    <property type="project" value="UniProtKB-SubCell"/>
</dbReference>
<feature type="coiled-coil region" evidence="17">
    <location>
        <begin position="124"/>
        <end position="151"/>
    </location>
</feature>
<dbReference type="Gene3D" id="6.10.230.10">
    <property type="match status" value="1"/>
</dbReference>
<evidence type="ECO:0000256" key="3">
    <source>
        <dbReference type="ARBA" id="ARBA00004514"/>
    </source>
</evidence>
<evidence type="ECO:0000256" key="15">
    <source>
        <dbReference type="ARBA" id="ARBA00040819"/>
    </source>
</evidence>
<dbReference type="InterPro" id="IPR002049">
    <property type="entry name" value="LE_dom"/>
</dbReference>
<dbReference type="GO" id="GO:0007157">
    <property type="term" value="P:heterophilic cell-cell adhesion via plasma membrane cell adhesion molecules"/>
    <property type="evidence" value="ECO:0007669"/>
    <property type="project" value="TreeGrafter"/>
</dbReference>
<dbReference type="PROSITE" id="PS00022">
    <property type="entry name" value="EGF_1"/>
    <property type="match status" value="2"/>
</dbReference>
<feature type="compositionally biased region" description="Basic and acidic residues" evidence="18">
    <location>
        <begin position="1109"/>
        <end position="1119"/>
    </location>
</feature>
<keyword evidence="4" id="KW-0813">Transport</keyword>
<evidence type="ECO:0000256" key="8">
    <source>
        <dbReference type="ARBA" id="ARBA00022737"/>
    </source>
</evidence>
<dbReference type="InterPro" id="IPR034743">
    <property type="entry name" value="RH1"/>
</dbReference>
<evidence type="ECO:0000259" key="19">
    <source>
        <dbReference type="PROSITE" id="PS50026"/>
    </source>
</evidence>
<dbReference type="CDD" id="cd14445">
    <property type="entry name" value="RILP-like"/>
    <property type="match status" value="1"/>
</dbReference>
<keyword evidence="8" id="KW-0677">Repeat</keyword>
<evidence type="ECO:0000256" key="12">
    <source>
        <dbReference type="ARBA" id="ARBA00023157"/>
    </source>
</evidence>
<dbReference type="FunFam" id="1.20.58.1770:FF:000003">
    <property type="entry name" value="RILP-like protein 2 isoform X1"/>
    <property type="match status" value="1"/>
</dbReference>
<dbReference type="InterPro" id="IPR000742">
    <property type="entry name" value="EGF"/>
</dbReference>
<dbReference type="FunFam" id="2.170.300.10:FF:000041">
    <property type="entry name" value="Tyrosine protein kinase receptor tie-1, putative"/>
    <property type="match status" value="1"/>
</dbReference>
<dbReference type="Gene3D" id="1.20.58.1770">
    <property type="match status" value="1"/>
</dbReference>
<dbReference type="SMART" id="SM00181">
    <property type="entry name" value="EGF"/>
    <property type="match status" value="7"/>
</dbReference>
<feature type="domain" description="EGF-like" evidence="19">
    <location>
        <begin position="829"/>
        <end position="864"/>
    </location>
</feature>
<dbReference type="SUPFAM" id="SSF161256">
    <property type="entry name" value="RILP dimerisation region"/>
    <property type="match status" value="1"/>
</dbReference>
<dbReference type="OrthoDB" id="6130531at2759"/>
<gene>
    <name evidence="22" type="ORF">DNTS_035710</name>
</gene>
<evidence type="ECO:0000256" key="17">
    <source>
        <dbReference type="SAM" id="Coils"/>
    </source>
</evidence>
<comment type="subcellular location">
    <subcellularLocation>
        <location evidence="1">Cell projection</location>
        <location evidence="1">Cilium</location>
    </subcellularLocation>
    <subcellularLocation>
        <location evidence="2">Cytoplasm</location>
        <location evidence="2">Cytoskeleton</location>
        <location evidence="2">Microtubule organizing center</location>
        <location evidence="2">Centrosome</location>
    </subcellularLocation>
    <subcellularLocation>
        <location evidence="3">Cytoplasm</location>
        <location evidence="3">Cytosol</location>
    </subcellularLocation>
</comment>
<keyword evidence="11" id="KW-0969">Cilium</keyword>
<evidence type="ECO:0000256" key="4">
    <source>
        <dbReference type="ARBA" id="ARBA00022448"/>
    </source>
</evidence>
<evidence type="ECO:0000313" key="22">
    <source>
        <dbReference type="EMBL" id="TRY95373.1"/>
    </source>
</evidence>
<dbReference type="SMART" id="SM00180">
    <property type="entry name" value="EGF_Lam"/>
    <property type="match status" value="4"/>
</dbReference>
<dbReference type="GO" id="GO:0005829">
    <property type="term" value="C:cytosol"/>
    <property type="evidence" value="ECO:0007669"/>
    <property type="project" value="UniProtKB-SubCell"/>
</dbReference>
<keyword evidence="5" id="KW-0963">Cytoplasm</keyword>
<comment type="caution">
    <text evidence="22">The sequence shown here is derived from an EMBL/GenBank/DDBJ whole genome shotgun (WGS) entry which is preliminary data.</text>
</comment>
<dbReference type="GO" id="GO:0046983">
    <property type="term" value="F:protein dimerization activity"/>
    <property type="evidence" value="ECO:0007669"/>
    <property type="project" value="InterPro"/>
</dbReference>
<feature type="compositionally biased region" description="Polar residues" evidence="18">
    <location>
        <begin position="1124"/>
        <end position="1148"/>
    </location>
</feature>
<dbReference type="GO" id="GO:0016020">
    <property type="term" value="C:membrane"/>
    <property type="evidence" value="ECO:0007669"/>
    <property type="project" value="TreeGrafter"/>
</dbReference>
<dbReference type="Pfam" id="PF00053">
    <property type="entry name" value="EGF_laminin"/>
    <property type="match status" value="3"/>
</dbReference>
<keyword evidence="9" id="KW-0653">Protein transport</keyword>
<feature type="coiled-coil region" evidence="17">
    <location>
        <begin position="181"/>
        <end position="221"/>
    </location>
</feature>
<keyword evidence="13" id="KW-0206">Cytoskeleton</keyword>
<dbReference type="Gene3D" id="2.170.300.10">
    <property type="entry name" value="Tie2 ligand-binding domain superfamily"/>
    <property type="match status" value="3"/>
</dbReference>
<evidence type="ECO:0000256" key="10">
    <source>
        <dbReference type="ARBA" id="ARBA00023054"/>
    </source>
</evidence>
<dbReference type="Proteomes" id="UP000316079">
    <property type="component" value="Unassembled WGS sequence"/>
</dbReference>
<feature type="domain" description="EGF-like" evidence="19">
    <location>
        <begin position="533"/>
        <end position="567"/>
    </location>
</feature>
<comment type="caution">
    <text evidence="16">Lacks conserved residue(s) required for the propagation of feature annotation.</text>
</comment>
<keyword evidence="6 16" id="KW-0245">EGF-like domain</keyword>
<accession>A0A553QZH2</accession>
<dbReference type="GO" id="GO:0016322">
    <property type="term" value="P:neuron remodeling"/>
    <property type="evidence" value="ECO:0007669"/>
    <property type="project" value="TreeGrafter"/>
</dbReference>
<evidence type="ECO:0000259" key="20">
    <source>
        <dbReference type="PROSITE" id="PS51776"/>
    </source>
</evidence>
<dbReference type="GO" id="GO:0005044">
    <property type="term" value="F:scavenger receptor activity"/>
    <property type="evidence" value="ECO:0007669"/>
    <property type="project" value="InterPro"/>
</dbReference>
<evidence type="ECO:0000256" key="5">
    <source>
        <dbReference type="ARBA" id="ARBA00022490"/>
    </source>
</evidence>
<dbReference type="GO" id="GO:0016358">
    <property type="term" value="P:dendrite development"/>
    <property type="evidence" value="ECO:0007669"/>
    <property type="project" value="TreeGrafter"/>
</dbReference>
<dbReference type="InterPro" id="IPR021563">
    <property type="entry name" value="RILP_dimer"/>
</dbReference>
<evidence type="ECO:0000256" key="7">
    <source>
        <dbReference type="ARBA" id="ARBA00022729"/>
    </source>
</evidence>
<evidence type="ECO:0000256" key="6">
    <source>
        <dbReference type="ARBA" id="ARBA00022536"/>
    </source>
</evidence>
<keyword evidence="7" id="KW-0732">Signal</keyword>
<dbReference type="PROSITE" id="PS51777">
    <property type="entry name" value="RH2"/>
    <property type="match status" value="1"/>
</dbReference>
<dbReference type="GO" id="GO:0005813">
    <property type="term" value="C:centrosome"/>
    <property type="evidence" value="ECO:0007669"/>
    <property type="project" value="UniProtKB-SubCell"/>
</dbReference>
<evidence type="ECO:0000256" key="13">
    <source>
        <dbReference type="ARBA" id="ARBA00023212"/>
    </source>
</evidence>
<feature type="disulfide bond" evidence="16">
    <location>
        <begin position="854"/>
        <end position="863"/>
    </location>
</feature>
<name>A0A553QZH2_9TELE</name>
<dbReference type="CDD" id="cd00055">
    <property type="entry name" value="EGF_Lam"/>
    <property type="match status" value="2"/>
</dbReference>
<keyword evidence="12 16" id="KW-1015">Disulfide bond</keyword>
<feature type="region of interest" description="Disordered" evidence="18">
    <location>
        <begin position="1041"/>
        <end position="1165"/>
    </location>
</feature>
<keyword evidence="10 17" id="KW-0175">Coiled coil</keyword>
<dbReference type="PANTHER" id="PTHR24043">
    <property type="entry name" value="SCAVENGER RECEPTOR CLASS F"/>
    <property type="match status" value="1"/>
</dbReference>
<evidence type="ECO:0000256" key="18">
    <source>
        <dbReference type="SAM" id="MobiDB-lite"/>
    </source>
</evidence>
<evidence type="ECO:0000256" key="9">
    <source>
        <dbReference type="ARBA" id="ARBA00022927"/>
    </source>
</evidence>
<organism evidence="22 23">
    <name type="scientific">Danionella cerebrum</name>
    <dbReference type="NCBI Taxonomy" id="2873325"/>
    <lineage>
        <taxon>Eukaryota</taxon>
        <taxon>Metazoa</taxon>
        <taxon>Chordata</taxon>
        <taxon>Craniata</taxon>
        <taxon>Vertebrata</taxon>
        <taxon>Euteleostomi</taxon>
        <taxon>Actinopterygii</taxon>
        <taxon>Neopterygii</taxon>
        <taxon>Teleostei</taxon>
        <taxon>Ostariophysi</taxon>
        <taxon>Cypriniformes</taxon>
        <taxon>Danionidae</taxon>
        <taxon>Danioninae</taxon>
        <taxon>Danionella</taxon>
    </lineage>
</organism>
<dbReference type="GO" id="GO:0015031">
    <property type="term" value="P:protein transport"/>
    <property type="evidence" value="ECO:0007669"/>
    <property type="project" value="UniProtKB-KW"/>
</dbReference>
<dbReference type="GO" id="GO:0030169">
    <property type="term" value="F:low-density lipoprotein particle binding"/>
    <property type="evidence" value="ECO:0007669"/>
    <property type="project" value="TreeGrafter"/>
</dbReference>
<keyword evidence="14" id="KW-0966">Cell projection</keyword>
<dbReference type="PROSITE" id="PS50026">
    <property type="entry name" value="EGF_3"/>
    <property type="match status" value="2"/>
</dbReference>
<reference evidence="22 23" key="1">
    <citation type="journal article" date="2019" name="Sci. Data">
        <title>Hybrid genome assembly and annotation of Danionella translucida.</title>
        <authorList>
            <person name="Kadobianskyi M."/>
            <person name="Schulze L."/>
            <person name="Schuelke M."/>
            <person name="Judkewitz B."/>
        </authorList>
    </citation>
    <scope>NUCLEOTIDE SEQUENCE [LARGE SCALE GENOMIC DNA]</scope>
    <source>
        <strain evidence="22 23">Bolton</strain>
    </source>
</reference>
<dbReference type="PRINTS" id="PR00011">
    <property type="entry name" value="EGFLAMININ"/>
</dbReference>
<feature type="disulfide bond" evidence="16">
    <location>
        <begin position="557"/>
        <end position="566"/>
    </location>
</feature>
<evidence type="ECO:0000256" key="1">
    <source>
        <dbReference type="ARBA" id="ARBA00004138"/>
    </source>
</evidence>
<evidence type="ECO:0000256" key="2">
    <source>
        <dbReference type="ARBA" id="ARBA00004300"/>
    </source>
</evidence>
<evidence type="ECO:0000256" key="16">
    <source>
        <dbReference type="PROSITE-ProRule" id="PRU00076"/>
    </source>
</evidence>
<dbReference type="PROSITE" id="PS51776">
    <property type="entry name" value="RH1"/>
    <property type="match status" value="1"/>
</dbReference>
<evidence type="ECO:0000256" key="14">
    <source>
        <dbReference type="ARBA" id="ARBA00023273"/>
    </source>
</evidence>
<proteinExistence type="predicted"/>
<evidence type="ECO:0000259" key="21">
    <source>
        <dbReference type="PROSITE" id="PS51777"/>
    </source>
</evidence>
<feature type="region of interest" description="Disordered" evidence="18">
    <location>
        <begin position="367"/>
        <end position="391"/>
    </location>
</feature>
<dbReference type="Pfam" id="PF09744">
    <property type="entry name" value="RH1"/>
    <property type="match status" value="1"/>
</dbReference>
<evidence type="ECO:0000313" key="23">
    <source>
        <dbReference type="Proteomes" id="UP000316079"/>
    </source>
</evidence>
<sequence>MENCPVAIDDHRRDIVTKNWCFQGAFSSMTVDDVYEIAKVVGAEVERLIDSYGKASVEGLVSHIVKVLELLESFAARNQAHNSKENELLKAFETLQLQQQRKRHVKECDESSNSAESRDWSQLEKKLKENIDVLQSQVLVLKEENQELSTRLQCTHSKEDRTQRQEREVMLKLKEVVDRQRDELRAKVQEITSMSKEVEALQEQQERLMKINAELRHKQNIVQTQLKSAVERRADIEADLCEKQKEIERLNTQLERARVHTAAETVSHASSISAVDLTDKMIIDLKDPNRPCFTKQEVRDMLFERNELRANLFLVKEELAYYQREILNEENCPGFLLDTVRSAIKKQRTLIKSKMLGIPVSECSIDETDGPLFERSGHEDNDPDSTENKPQESRIRNLFSFLTRASIPRSSSSLPPGVPASSSTWEIIVPDEEGVEKETQTWKSVFPQKEINQRKWILNSERTSTGVGVWARDWSLVGPEGMDTFLTLFGLMLICVQTLAQKLSPTGQNVCLDISDSSPTCCSGWGQNGHECTVPLCERERACLPEEVCLYPGLCRCKAGFYGYRCKTRCPPEFWGHDCRKPCLCHPNGLCDPITGDCSCLPTHWGNLCQNSCKCGRHGKCDPVHGNCTCEEGWWSPTCSNICQCHLTTSTCEPVTGRCLCKDRYWGQKCSLRCNCNVSPCHQHNGACQCLHGWWGPSCDRPCICSLIHSDCDVKTGTCLCHAGYKEPFCKEPCDSGKYGRGCKSSCGHCEGGRPCSKVDGLCEACELGWNGTRCDQHCAAGFYGHRCQYICPPCMNKSPCDPVTGACKHCEPGLTGPRCDEPCTDGTYGDGCRFPCKTCHHGNCHHVTGSCNCLPGFQGESCNSTCPPNLYGTNCSFTCSCGSQACNSTTGACPKSFRAGLLAGLLIPVSILILALLFCCCCCGIPVEAKEGAVVGDGSPSARMKHHVYTVLANMSSAVPCISLWSSGLPRVTVSHHDPELTFNHSFIEQPSSGWVTDSFETDGDGEAIYYVLAVAGGELQELSSKCNFFLDPSNFSSEDMSQEFGIPRTSSNAKSKRPSVSFAEGTKFSPKDRRSSTQDLSGTTRKPKTWGVLMISALHGGQGNQNRDTETEEKNNDESVPEEQSATSETPQTDLERSSSGPQRTHLTVAGGRRRTLSNTKEKVYTNYSGQAEDSDKVTTVYVTVGKTSKMAKQELPPEGPVQAMLRRLGSLQRQKEEATKGKSQAVTKPPRRKLGARASAWEQSAGSGQPGVVMRKPSRRKHHPLNSPSLVGMTDSSQEISAPKRPLSSVLKSLPESVALHGLEVELDTEGISETDMLTEHAYETVAPSDSVSTASEIIINDTVMDQAEDEPKYENVYLKH</sequence>
<feature type="compositionally biased region" description="Polar residues" evidence="18">
    <location>
        <begin position="1269"/>
        <end position="1283"/>
    </location>
</feature>
<dbReference type="EMBL" id="SRMA01025376">
    <property type="protein sequence ID" value="TRY95373.1"/>
    <property type="molecule type" value="Genomic_DNA"/>
</dbReference>
<dbReference type="PANTHER" id="PTHR24043:SF0">
    <property type="entry name" value="SCAVENGER RECEPTOR CLASS F MEMBER 1"/>
    <property type="match status" value="1"/>
</dbReference>
<dbReference type="STRING" id="623744.A0A553QZH2"/>
<keyword evidence="23" id="KW-1185">Reference proteome</keyword>